<protein>
    <submittedName>
        <fullName evidence="5">Helix-turn-helix transcriptional regulator</fullName>
    </submittedName>
</protein>
<dbReference type="PANTHER" id="PTHR33204:SF29">
    <property type="entry name" value="TRANSCRIPTIONAL REGULATOR"/>
    <property type="match status" value="1"/>
</dbReference>
<organism evidence="5 6">
    <name type="scientific">Pontivivens ytuae</name>
    <dbReference type="NCBI Taxonomy" id="2789856"/>
    <lineage>
        <taxon>Bacteria</taxon>
        <taxon>Pseudomonadati</taxon>
        <taxon>Pseudomonadota</taxon>
        <taxon>Alphaproteobacteria</taxon>
        <taxon>Rhodobacterales</taxon>
        <taxon>Paracoccaceae</taxon>
        <taxon>Pontivivens</taxon>
    </lineage>
</organism>
<sequence length="121" mass="13349">MSRFDHYDCSLGCPVEATLELIGGKWKGVVLYHLIDGTMRFNELHRAAGTVTQRVLTKALRELEAAGLVSRTVHPVVPPHVDYALTEKGRTLVPLLLAMRDWGLEHALPAPPSTLNENILA</sequence>
<dbReference type="RefSeq" id="WP_196101477.1">
    <property type="nucleotide sequence ID" value="NZ_CP064942.1"/>
</dbReference>
<dbReference type="PROSITE" id="PS51118">
    <property type="entry name" value="HTH_HXLR"/>
    <property type="match status" value="1"/>
</dbReference>
<dbReference type="InterPro" id="IPR036390">
    <property type="entry name" value="WH_DNA-bd_sf"/>
</dbReference>
<evidence type="ECO:0000256" key="3">
    <source>
        <dbReference type="ARBA" id="ARBA00023163"/>
    </source>
</evidence>
<dbReference type="GO" id="GO:0003677">
    <property type="term" value="F:DNA binding"/>
    <property type="evidence" value="ECO:0007669"/>
    <property type="project" value="UniProtKB-KW"/>
</dbReference>
<dbReference type="Pfam" id="PF01638">
    <property type="entry name" value="HxlR"/>
    <property type="match status" value="1"/>
</dbReference>
<proteinExistence type="predicted"/>
<evidence type="ECO:0000259" key="4">
    <source>
        <dbReference type="PROSITE" id="PS51118"/>
    </source>
</evidence>
<keyword evidence="6" id="KW-1185">Reference proteome</keyword>
<keyword evidence="3" id="KW-0804">Transcription</keyword>
<accession>A0A7S9QAM6</accession>
<dbReference type="Gene3D" id="1.10.10.10">
    <property type="entry name" value="Winged helix-like DNA-binding domain superfamily/Winged helix DNA-binding domain"/>
    <property type="match status" value="1"/>
</dbReference>
<gene>
    <name evidence="5" type="ORF">I0K15_10515</name>
</gene>
<feature type="domain" description="HTH hxlR-type" evidence="4">
    <location>
        <begin position="13"/>
        <end position="111"/>
    </location>
</feature>
<name>A0A7S9QAM6_9RHOB</name>
<reference evidence="5 6" key="1">
    <citation type="submission" date="2020-11" db="EMBL/GenBank/DDBJ databases">
        <title>Description of Pontivivens ytuae sp. nov. isolated from deep sea sediment of Mariana Trench.</title>
        <authorList>
            <person name="Wang Z."/>
            <person name="Sun Q.-L."/>
            <person name="Xu X.-D."/>
            <person name="Tang Y.-Z."/>
            <person name="Zhang J."/>
        </authorList>
    </citation>
    <scope>NUCLEOTIDE SEQUENCE [LARGE SCALE GENOMIC DNA]</scope>
    <source>
        <strain evidence="5 6">MT2928</strain>
    </source>
</reference>
<dbReference type="InterPro" id="IPR002577">
    <property type="entry name" value="HTH_HxlR"/>
</dbReference>
<dbReference type="PANTHER" id="PTHR33204">
    <property type="entry name" value="TRANSCRIPTIONAL REGULATOR, MARR FAMILY"/>
    <property type="match status" value="1"/>
</dbReference>
<dbReference type="SUPFAM" id="SSF46785">
    <property type="entry name" value="Winged helix' DNA-binding domain"/>
    <property type="match status" value="1"/>
</dbReference>
<keyword evidence="1" id="KW-0805">Transcription regulation</keyword>
<evidence type="ECO:0000313" key="6">
    <source>
        <dbReference type="Proteomes" id="UP000594800"/>
    </source>
</evidence>
<evidence type="ECO:0000313" key="5">
    <source>
        <dbReference type="EMBL" id="QPH52263.1"/>
    </source>
</evidence>
<dbReference type="InterPro" id="IPR036388">
    <property type="entry name" value="WH-like_DNA-bd_sf"/>
</dbReference>
<dbReference type="KEGG" id="poz:I0K15_10515"/>
<keyword evidence="2" id="KW-0238">DNA-binding</keyword>
<evidence type="ECO:0000256" key="1">
    <source>
        <dbReference type="ARBA" id="ARBA00023015"/>
    </source>
</evidence>
<dbReference type="EMBL" id="CP064942">
    <property type="protein sequence ID" value="QPH52263.1"/>
    <property type="molecule type" value="Genomic_DNA"/>
</dbReference>
<dbReference type="Proteomes" id="UP000594800">
    <property type="component" value="Chromosome"/>
</dbReference>
<dbReference type="AlphaFoldDB" id="A0A7S9QAM6"/>
<evidence type="ECO:0000256" key="2">
    <source>
        <dbReference type="ARBA" id="ARBA00023125"/>
    </source>
</evidence>